<keyword evidence="2" id="KW-1185">Reference proteome</keyword>
<reference evidence="1" key="1">
    <citation type="submission" date="2023-10" db="EMBL/GenBank/DDBJ databases">
        <authorList>
            <person name="Rodriguez Cubillos JULIANA M."/>
            <person name="De Vega J."/>
        </authorList>
    </citation>
    <scope>NUCLEOTIDE SEQUENCE</scope>
</reference>
<evidence type="ECO:0000313" key="2">
    <source>
        <dbReference type="Proteomes" id="UP001177021"/>
    </source>
</evidence>
<proteinExistence type="predicted"/>
<comment type="caution">
    <text evidence="1">The sequence shown here is derived from an EMBL/GenBank/DDBJ whole genome shotgun (WGS) entry which is preliminary data.</text>
</comment>
<dbReference type="Proteomes" id="UP001177021">
    <property type="component" value="Unassembled WGS sequence"/>
</dbReference>
<gene>
    <name evidence="1" type="ORF">MILVUS5_LOCUS18882</name>
</gene>
<protein>
    <submittedName>
        <fullName evidence="1">Uncharacterized protein</fullName>
    </submittedName>
</protein>
<name>A0ACB0K1K3_TRIPR</name>
<organism evidence="1 2">
    <name type="scientific">Trifolium pratense</name>
    <name type="common">Red clover</name>
    <dbReference type="NCBI Taxonomy" id="57577"/>
    <lineage>
        <taxon>Eukaryota</taxon>
        <taxon>Viridiplantae</taxon>
        <taxon>Streptophyta</taxon>
        <taxon>Embryophyta</taxon>
        <taxon>Tracheophyta</taxon>
        <taxon>Spermatophyta</taxon>
        <taxon>Magnoliopsida</taxon>
        <taxon>eudicotyledons</taxon>
        <taxon>Gunneridae</taxon>
        <taxon>Pentapetalae</taxon>
        <taxon>rosids</taxon>
        <taxon>fabids</taxon>
        <taxon>Fabales</taxon>
        <taxon>Fabaceae</taxon>
        <taxon>Papilionoideae</taxon>
        <taxon>50 kb inversion clade</taxon>
        <taxon>NPAAA clade</taxon>
        <taxon>Hologalegina</taxon>
        <taxon>IRL clade</taxon>
        <taxon>Trifolieae</taxon>
        <taxon>Trifolium</taxon>
    </lineage>
</organism>
<evidence type="ECO:0000313" key="1">
    <source>
        <dbReference type="EMBL" id="CAJ2651199.1"/>
    </source>
</evidence>
<sequence length="421" mass="48165">MWGPYKTPSSCGAYYFLTIVDDYSRAIWIFLLLDKKEAPHALLNFIALIEKQYERHVKMIRSDNGTEYTGLRTQFNERGIMFQTSCTGTPQQNGRVERKHRHILNVAQALRFQGNLPISFWGECILTAGYLINRTPTPLLNGKCPYKVLNGKPPTYEHLRVFGSLCYAHNQRRNGDKFASRSRKCVFVGYPHGKKGWKLFDLDTNSYFVSRDVDFFEAEFPFGQEPVISSSELMTHIQDGEVVVDDENVDKEEIINAELPREESHDDVRGGGNNLETEQAATNEENEEQLGRGKRVKIPSIRLRDHHRKFLAAVTADREPMSFAEAIKDSRWRLAMQQEIQALEDNNTWKVCSLPTNKKALGCKWVYKIKYHSVGTAERFKARLVILGNHQVEGIDYTETFAPVAKMVTVRIVLAVAAAKR</sequence>
<dbReference type="EMBL" id="CASHSV030000121">
    <property type="protein sequence ID" value="CAJ2651199.1"/>
    <property type="molecule type" value="Genomic_DNA"/>
</dbReference>
<accession>A0ACB0K1K3</accession>